<protein>
    <submittedName>
        <fullName evidence="1">Uncharacterized protein</fullName>
    </submittedName>
</protein>
<proteinExistence type="predicted"/>
<evidence type="ECO:0000313" key="1">
    <source>
        <dbReference type="EMBL" id="KKN89637.1"/>
    </source>
</evidence>
<accession>A0A0F9UQ41</accession>
<organism evidence="1">
    <name type="scientific">marine sediment metagenome</name>
    <dbReference type="NCBI Taxonomy" id="412755"/>
    <lineage>
        <taxon>unclassified sequences</taxon>
        <taxon>metagenomes</taxon>
        <taxon>ecological metagenomes</taxon>
    </lineage>
</organism>
<dbReference type="EMBL" id="LAZR01000116">
    <property type="protein sequence ID" value="KKN89637.1"/>
    <property type="molecule type" value="Genomic_DNA"/>
</dbReference>
<reference evidence="1" key="1">
    <citation type="journal article" date="2015" name="Nature">
        <title>Complex archaea that bridge the gap between prokaryotes and eukaryotes.</title>
        <authorList>
            <person name="Spang A."/>
            <person name="Saw J.H."/>
            <person name="Jorgensen S.L."/>
            <person name="Zaremba-Niedzwiedzka K."/>
            <person name="Martijn J."/>
            <person name="Lind A.E."/>
            <person name="van Eijk R."/>
            <person name="Schleper C."/>
            <person name="Guy L."/>
            <person name="Ettema T.J."/>
        </authorList>
    </citation>
    <scope>NUCLEOTIDE SEQUENCE</scope>
</reference>
<comment type="caution">
    <text evidence="1">The sequence shown here is derived from an EMBL/GenBank/DDBJ whole genome shotgun (WGS) entry which is preliminary data.</text>
</comment>
<dbReference type="AlphaFoldDB" id="A0A0F9UQ41"/>
<gene>
    <name evidence="1" type="ORF">LCGC14_0234830</name>
</gene>
<sequence>MKIEYERVFDSDACGKLHFTAENAGDGHTLGSVSRLLECELLSDNQVKYSLDTGTLMLLLIKMTEERSDGVC</sequence>
<name>A0A0F9UQ41_9ZZZZ</name>